<evidence type="ECO:0000256" key="1">
    <source>
        <dbReference type="ARBA" id="ARBA00004162"/>
    </source>
</evidence>
<keyword evidence="5 7" id="KW-0472">Membrane</keyword>
<keyword evidence="4 7" id="KW-1133">Transmembrane helix</keyword>
<gene>
    <name evidence="10" type="ORF">E1262_04665</name>
</gene>
<feature type="region of interest" description="Disordered" evidence="6">
    <location>
        <begin position="122"/>
        <end position="141"/>
    </location>
</feature>
<feature type="transmembrane region" description="Helical" evidence="7">
    <location>
        <begin position="281"/>
        <end position="296"/>
    </location>
</feature>
<feature type="domain" description="Cell wall-active antibiotics response LiaF-like C-terminal" evidence="9">
    <location>
        <begin position="499"/>
        <end position="595"/>
    </location>
</feature>
<reference evidence="10 11" key="1">
    <citation type="submission" date="2019-02" db="EMBL/GenBank/DDBJ databases">
        <title>Draft genome sequences of novel Actinobacteria.</title>
        <authorList>
            <person name="Sahin N."/>
            <person name="Ay H."/>
            <person name="Saygin H."/>
        </authorList>
    </citation>
    <scope>NUCLEOTIDE SEQUENCE [LARGE SCALE GENOMIC DNA]</scope>
    <source>
        <strain evidence="10 11">8K307</strain>
    </source>
</reference>
<evidence type="ECO:0000256" key="4">
    <source>
        <dbReference type="ARBA" id="ARBA00022989"/>
    </source>
</evidence>
<feature type="transmembrane region" description="Helical" evidence="7">
    <location>
        <begin position="455"/>
        <end position="476"/>
    </location>
</feature>
<feature type="region of interest" description="Disordered" evidence="6">
    <location>
        <begin position="1"/>
        <end position="112"/>
    </location>
</feature>
<proteinExistence type="predicted"/>
<comment type="caution">
    <text evidence="10">The sequence shown here is derived from an EMBL/GenBank/DDBJ whole genome shotgun (WGS) entry which is preliminary data.</text>
</comment>
<feature type="compositionally biased region" description="Gly residues" evidence="6">
    <location>
        <begin position="49"/>
        <end position="58"/>
    </location>
</feature>
<protein>
    <submittedName>
        <fullName evidence="10">PspC domain-containing protein</fullName>
    </submittedName>
</protein>
<evidence type="ECO:0000259" key="9">
    <source>
        <dbReference type="Pfam" id="PF09922"/>
    </source>
</evidence>
<evidence type="ECO:0000256" key="5">
    <source>
        <dbReference type="ARBA" id="ARBA00023136"/>
    </source>
</evidence>
<keyword evidence="2" id="KW-1003">Cell membrane</keyword>
<keyword evidence="3 7" id="KW-0812">Transmembrane</keyword>
<dbReference type="InterPro" id="IPR024425">
    <property type="entry name" value="LiaF-like_C"/>
</dbReference>
<evidence type="ECO:0000256" key="3">
    <source>
        <dbReference type="ARBA" id="ARBA00022692"/>
    </source>
</evidence>
<dbReference type="Pfam" id="PF04024">
    <property type="entry name" value="PspC"/>
    <property type="match status" value="1"/>
</dbReference>
<keyword evidence="11" id="KW-1185">Reference proteome</keyword>
<feature type="region of interest" description="Disordered" evidence="6">
    <location>
        <begin position="330"/>
        <end position="394"/>
    </location>
</feature>
<evidence type="ECO:0000256" key="7">
    <source>
        <dbReference type="SAM" id="Phobius"/>
    </source>
</evidence>
<dbReference type="PANTHER" id="PTHR33885">
    <property type="entry name" value="PHAGE SHOCK PROTEIN C"/>
    <property type="match status" value="1"/>
</dbReference>
<evidence type="ECO:0000256" key="6">
    <source>
        <dbReference type="SAM" id="MobiDB-lite"/>
    </source>
</evidence>
<name>A0A4R5AK73_9ACTN</name>
<dbReference type="EMBL" id="SMLB01000004">
    <property type="protein sequence ID" value="TDD72010.1"/>
    <property type="molecule type" value="Genomic_DNA"/>
</dbReference>
<feature type="domain" description="Phage shock protein PspC N-terminal" evidence="8">
    <location>
        <begin position="179"/>
        <end position="235"/>
    </location>
</feature>
<dbReference type="PANTHER" id="PTHR33885:SF3">
    <property type="entry name" value="PHAGE SHOCK PROTEIN C"/>
    <property type="match status" value="1"/>
</dbReference>
<dbReference type="OrthoDB" id="3208990at2"/>
<dbReference type="Proteomes" id="UP000295217">
    <property type="component" value="Unassembled WGS sequence"/>
</dbReference>
<feature type="transmembrane region" description="Helical" evidence="7">
    <location>
        <begin position="209"/>
        <end position="234"/>
    </location>
</feature>
<evidence type="ECO:0000256" key="2">
    <source>
        <dbReference type="ARBA" id="ARBA00022475"/>
    </source>
</evidence>
<comment type="subcellular location">
    <subcellularLocation>
        <location evidence="1">Cell membrane</location>
        <topology evidence="1">Single-pass membrane protein</topology>
    </subcellularLocation>
</comment>
<dbReference type="InterPro" id="IPR007168">
    <property type="entry name" value="Phageshock_PspC_N"/>
</dbReference>
<feature type="compositionally biased region" description="Polar residues" evidence="6">
    <location>
        <begin position="1"/>
        <end position="19"/>
    </location>
</feature>
<feature type="compositionally biased region" description="Pro residues" evidence="6">
    <location>
        <begin position="376"/>
        <end position="392"/>
    </location>
</feature>
<evidence type="ECO:0000313" key="10">
    <source>
        <dbReference type="EMBL" id="TDD72010.1"/>
    </source>
</evidence>
<dbReference type="Pfam" id="PF09922">
    <property type="entry name" value="LiaF-like_C"/>
    <property type="match status" value="1"/>
</dbReference>
<sequence>MRTASGCTLNWAASATATPPTMRPSEYRTNRGGAPGSTAGSGVRPPRPAGGGSPGGSSRGPRSVAAAASVSGSGSASTGSAGAAVVSSTGSPVSPGRAEPRAAGPAARGVGTVLMTSMVTRASARRHEGRPGDPGSGAVPGHPRCIRGRYLGIIDGMSDLPPASPATGAGPSVSDEFRSLRRSRSDRVVAGVLGGLGRRLGIDPVVLRIATVVLSIFGGVGVLLYAIGWLVVPAEDEDRSILDQALGRGENRRTGTVPLALLLAGVGLIAGIGIIAGTWDGGVLLLLAVMGVYLLLRRRADDDDLTRADAPQEAGFDSYVYDPSVAPAAPGGTATSAATSPGTTGDASAAGPTGSSATVAGPSGPTSGWPEGPDWGPAPPPPPPAPESPPARPAKQRSALGLITFCLALVSVGVLAVNDATWATYPPGMYVAVPLGIVAVGLLVGAWYGRSRGLIVLGFLLSIALIPATWLSQWNWSDVGDATYRYTTATQVPTRMQEHGAGSITYDLSTLTLTDDQTVHLDVSQGVGELTVIVPPDADVTVERATVGAGDLTVFEESRDGAGLEFIGVANNGADGPGGGTIVIDVELGAGDLAVTR</sequence>
<accession>A0A4R5AK73</accession>
<dbReference type="GO" id="GO:0005886">
    <property type="term" value="C:plasma membrane"/>
    <property type="evidence" value="ECO:0007669"/>
    <property type="project" value="UniProtKB-SubCell"/>
</dbReference>
<feature type="compositionally biased region" description="Low complexity" evidence="6">
    <location>
        <begin position="330"/>
        <end position="361"/>
    </location>
</feature>
<feature type="transmembrane region" description="Helical" evidence="7">
    <location>
        <begin position="399"/>
        <end position="417"/>
    </location>
</feature>
<evidence type="ECO:0000313" key="11">
    <source>
        <dbReference type="Proteomes" id="UP000295217"/>
    </source>
</evidence>
<feature type="transmembrane region" description="Helical" evidence="7">
    <location>
        <begin position="255"/>
        <end position="275"/>
    </location>
</feature>
<feature type="compositionally biased region" description="Low complexity" evidence="6">
    <location>
        <begin position="59"/>
        <end position="109"/>
    </location>
</feature>
<dbReference type="AlphaFoldDB" id="A0A4R5AK73"/>
<feature type="transmembrane region" description="Helical" evidence="7">
    <location>
        <begin position="429"/>
        <end position="448"/>
    </location>
</feature>
<organism evidence="10 11">
    <name type="scientific">Jiangella aurantiaca</name>
    <dbReference type="NCBI Taxonomy" id="2530373"/>
    <lineage>
        <taxon>Bacteria</taxon>
        <taxon>Bacillati</taxon>
        <taxon>Actinomycetota</taxon>
        <taxon>Actinomycetes</taxon>
        <taxon>Jiangellales</taxon>
        <taxon>Jiangellaceae</taxon>
        <taxon>Jiangella</taxon>
    </lineage>
</organism>
<dbReference type="InterPro" id="IPR052027">
    <property type="entry name" value="PspC"/>
</dbReference>
<evidence type="ECO:0000259" key="8">
    <source>
        <dbReference type="Pfam" id="PF04024"/>
    </source>
</evidence>